<dbReference type="Pfam" id="PF13443">
    <property type="entry name" value="HTH_26"/>
    <property type="match status" value="1"/>
</dbReference>
<accession>A0A927WDL3</accession>
<dbReference type="InterPro" id="IPR010982">
    <property type="entry name" value="Lambda_DNA-bd_dom_sf"/>
</dbReference>
<dbReference type="EMBL" id="SVCA01000003">
    <property type="protein sequence ID" value="MBE6084722.1"/>
    <property type="molecule type" value="Genomic_DNA"/>
</dbReference>
<protein>
    <submittedName>
        <fullName evidence="2">Helix-turn-helix transcriptional regulator</fullName>
    </submittedName>
</protein>
<comment type="caution">
    <text evidence="2">The sequence shown here is derived from an EMBL/GenBank/DDBJ whole genome shotgun (WGS) entry which is preliminary data.</text>
</comment>
<evidence type="ECO:0000259" key="1">
    <source>
        <dbReference type="PROSITE" id="PS50943"/>
    </source>
</evidence>
<dbReference type="InterPro" id="IPR001387">
    <property type="entry name" value="Cro/C1-type_HTH"/>
</dbReference>
<gene>
    <name evidence="2" type="ORF">E7203_04530</name>
</gene>
<dbReference type="Proteomes" id="UP000772151">
    <property type="component" value="Unassembled WGS sequence"/>
</dbReference>
<dbReference type="Gene3D" id="1.10.260.40">
    <property type="entry name" value="lambda repressor-like DNA-binding domains"/>
    <property type="match status" value="1"/>
</dbReference>
<dbReference type="CDD" id="cd00093">
    <property type="entry name" value="HTH_XRE"/>
    <property type="match status" value="1"/>
</dbReference>
<feature type="domain" description="HTH cro/C1-type" evidence="1">
    <location>
        <begin position="10"/>
        <end position="64"/>
    </location>
</feature>
<dbReference type="AlphaFoldDB" id="A0A927WDL3"/>
<proteinExistence type="predicted"/>
<dbReference type="SMART" id="SM00530">
    <property type="entry name" value="HTH_XRE"/>
    <property type="match status" value="1"/>
</dbReference>
<sequence>METFDVRARIIELLNEKNMKNAELARKIGCDRRTVAYWSTHQRAFNADMLLTVCEALDITPNQFFKLDEIKSTPTASETLLKLNELNESELKEKLAKLRKEQFLVELAICVQEDPTLIPTAFNLKSGKS</sequence>
<evidence type="ECO:0000313" key="2">
    <source>
        <dbReference type="EMBL" id="MBE6084722.1"/>
    </source>
</evidence>
<reference evidence="2" key="1">
    <citation type="submission" date="2019-04" db="EMBL/GenBank/DDBJ databases">
        <title>Evolution of Biomass-Degrading Anaerobic Consortia Revealed by Metagenomics.</title>
        <authorList>
            <person name="Peng X."/>
        </authorList>
    </citation>
    <scope>NUCLEOTIDE SEQUENCE</scope>
    <source>
        <strain evidence="2">SIG242</strain>
    </source>
</reference>
<dbReference type="SUPFAM" id="SSF47413">
    <property type="entry name" value="lambda repressor-like DNA-binding domains"/>
    <property type="match status" value="1"/>
</dbReference>
<dbReference type="PROSITE" id="PS50943">
    <property type="entry name" value="HTH_CROC1"/>
    <property type="match status" value="1"/>
</dbReference>
<organism evidence="2 3">
    <name type="scientific">Selenomonas ruminantium</name>
    <dbReference type="NCBI Taxonomy" id="971"/>
    <lineage>
        <taxon>Bacteria</taxon>
        <taxon>Bacillati</taxon>
        <taxon>Bacillota</taxon>
        <taxon>Negativicutes</taxon>
        <taxon>Selenomonadales</taxon>
        <taxon>Selenomonadaceae</taxon>
        <taxon>Selenomonas</taxon>
    </lineage>
</organism>
<dbReference type="RefSeq" id="WP_303668795.1">
    <property type="nucleotide sequence ID" value="NZ_SVCA01000003.1"/>
</dbReference>
<dbReference type="GO" id="GO:0003677">
    <property type="term" value="F:DNA binding"/>
    <property type="evidence" value="ECO:0007669"/>
    <property type="project" value="InterPro"/>
</dbReference>
<name>A0A927WDL3_SELRU</name>
<evidence type="ECO:0000313" key="3">
    <source>
        <dbReference type="Proteomes" id="UP000772151"/>
    </source>
</evidence>